<protein>
    <recommendedName>
        <fullName evidence="3">HNH endonuclease</fullName>
    </recommendedName>
</protein>
<accession>A0A934IC11</accession>
<dbReference type="EMBL" id="JAEKPD010000024">
    <property type="protein sequence ID" value="MBJ3764378.1"/>
    <property type="molecule type" value="Genomic_DNA"/>
</dbReference>
<dbReference type="RefSeq" id="WP_198917554.1">
    <property type="nucleotide sequence ID" value="NZ_JAEKPD010000024.1"/>
</dbReference>
<dbReference type="Proteomes" id="UP000642488">
    <property type="component" value="Unassembled WGS sequence"/>
</dbReference>
<keyword evidence="2" id="KW-1185">Reference proteome</keyword>
<evidence type="ECO:0000313" key="1">
    <source>
        <dbReference type="EMBL" id="MBJ3764378.1"/>
    </source>
</evidence>
<organism evidence="1 2">
    <name type="scientific">Palleronia pontilimi</name>
    <dbReference type="NCBI Taxonomy" id="1964209"/>
    <lineage>
        <taxon>Bacteria</taxon>
        <taxon>Pseudomonadati</taxon>
        <taxon>Pseudomonadota</taxon>
        <taxon>Alphaproteobacteria</taxon>
        <taxon>Rhodobacterales</taxon>
        <taxon>Roseobacteraceae</taxon>
        <taxon>Palleronia</taxon>
    </lineage>
</organism>
<dbReference type="Gene3D" id="1.10.30.50">
    <property type="match status" value="1"/>
</dbReference>
<evidence type="ECO:0008006" key="3">
    <source>
        <dbReference type="Google" id="ProtNLM"/>
    </source>
</evidence>
<evidence type="ECO:0000313" key="2">
    <source>
        <dbReference type="Proteomes" id="UP000642488"/>
    </source>
</evidence>
<gene>
    <name evidence="1" type="ORF">ILP92_16685</name>
</gene>
<reference evidence="1" key="1">
    <citation type="submission" date="2020-12" db="EMBL/GenBank/DDBJ databases">
        <title>Bacterial taxonomy.</title>
        <authorList>
            <person name="Pan X."/>
        </authorList>
    </citation>
    <scope>NUCLEOTIDE SEQUENCE</scope>
    <source>
        <strain evidence="1">KCTC 52957</strain>
    </source>
</reference>
<name>A0A934IC11_9RHOB</name>
<proteinExistence type="predicted"/>
<comment type="caution">
    <text evidence="1">The sequence shown here is derived from an EMBL/GenBank/DDBJ whole genome shotgun (WGS) entry which is preliminary data.</text>
</comment>
<sequence length="292" mass="32963">MKRLDAPPYASINLYDESVAGLGDELLRKKFLRNRPTVVEAYGRFDESSQTKTWCDLPRAAHGNPEAIVLGSLLKGELVSLYDEGVVKSKGKPRNMYDQIKLGAHDECPYCGGMGEMGEVGELGTADHFLPKAYFPTYAVLPLNLVPACQVCNKGMGGSFPTDENSQPLHPYLDEDHFFLEKWTSASVRNEDPLVVDFEVRSPASWPEKDRQRVTAHFRACKLEARYRSRAWTELTPLISQRKSTLRIFSSEQFREHLLVIANEPNLPINGWKRTLYSALAASKWFCEADFA</sequence>
<dbReference type="AlphaFoldDB" id="A0A934IC11"/>